<keyword evidence="3 7" id="KW-0812">Transmembrane</keyword>
<evidence type="ECO:0000256" key="3">
    <source>
        <dbReference type="ARBA" id="ARBA00022692"/>
    </source>
</evidence>
<dbReference type="OrthoDB" id="2014333at2759"/>
<evidence type="ECO:0000313" key="8">
    <source>
        <dbReference type="EMBL" id="GAQ86858.1"/>
    </source>
</evidence>
<name>A0A1Y1IFG9_KLENI</name>
<keyword evidence="5 7" id="KW-1133">Transmembrane helix</keyword>
<sequence>MNGGSAGRISPHLKQEQFLFVPYVTWKVLVRSSDCTSPQGARMRRVWTWLGWGSAIAALWVAALQADLSEAQRGVIQALPIWALVVFGCYSLSVVGYEIMFFPACPDEAEKLQKDIRVATAYLNKHGISVSK</sequence>
<comment type="subunit">
    <text evidence="7">Component of the dolichol-phosphate mannose (DPM) synthase complex.</text>
</comment>
<comment type="subcellular location">
    <subcellularLocation>
        <location evidence="1 7">Endoplasmic reticulum membrane</location>
        <topology evidence="1 7">Multi-pass membrane protein</topology>
    </subcellularLocation>
</comment>
<dbReference type="UniPathway" id="UPA00378"/>
<evidence type="ECO:0000256" key="4">
    <source>
        <dbReference type="ARBA" id="ARBA00022824"/>
    </source>
</evidence>
<accession>A0A1Y1IFG9</accession>
<dbReference type="STRING" id="105231.A0A1Y1IFG9"/>
<evidence type="ECO:0000256" key="5">
    <source>
        <dbReference type="ARBA" id="ARBA00022989"/>
    </source>
</evidence>
<protein>
    <recommendedName>
        <fullName evidence="7">Dolichol-phosphate mannosyltransferase subunit 3</fullName>
    </recommendedName>
</protein>
<evidence type="ECO:0000256" key="1">
    <source>
        <dbReference type="ARBA" id="ARBA00004477"/>
    </source>
</evidence>
<comment type="pathway">
    <text evidence="7">Protein modification; protein glycosylation.</text>
</comment>
<dbReference type="GO" id="GO:0033185">
    <property type="term" value="C:dolichol-phosphate-mannose synthase complex"/>
    <property type="evidence" value="ECO:0000318"/>
    <property type="project" value="GO_Central"/>
</dbReference>
<evidence type="ECO:0000256" key="7">
    <source>
        <dbReference type="RuleBase" id="RU365085"/>
    </source>
</evidence>
<dbReference type="GO" id="GO:0016757">
    <property type="term" value="F:glycosyltransferase activity"/>
    <property type="evidence" value="ECO:0007669"/>
    <property type="project" value="UniProtKB-KW"/>
</dbReference>
<dbReference type="EMBL" id="DF237265">
    <property type="protein sequence ID" value="GAQ86858.1"/>
    <property type="molecule type" value="Genomic_DNA"/>
</dbReference>
<dbReference type="GO" id="GO:0005789">
    <property type="term" value="C:endoplasmic reticulum membrane"/>
    <property type="evidence" value="ECO:0000318"/>
    <property type="project" value="GO_Central"/>
</dbReference>
<dbReference type="PANTHER" id="PTHR16433:SF0">
    <property type="entry name" value="DOLICHOL-PHOSPHATE MANNOSYLTRANSFERASE SUBUNIT 3"/>
    <property type="match status" value="1"/>
</dbReference>
<organism evidence="8 9">
    <name type="scientific">Klebsormidium nitens</name>
    <name type="common">Green alga</name>
    <name type="synonym">Ulothrix nitens</name>
    <dbReference type="NCBI Taxonomy" id="105231"/>
    <lineage>
        <taxon>Eukaryota</taxon>
        <taxon>Viridiplantae</taxon>
        <taxon>Streptophyta</taxon>
        <taxon>Klebsormidiophyceae</taxon>
        <taxon>Klebsormidiales</taxon>
        <taxon>Klebsormidiaceae</taxon>
        <taxon>Klebsormidium</taxon>
    </lineage>
</organism>
<dbReference type="PANTHER" id="PTHR16433">
    <property type="entry name" value="DOLICHOL-PHOSPHATE MANNOSYLTRANSFERASE SUBUNIT 3"/>
    <property type="match status" value="1"/>
</dbReference>
<keyword evidence="6 7" id="KW-0472">Membrane</keyword>
<keyword evidence="9" id="KW-1185">Reference proteome</keyword>
<dbReference type="Pfam" id="PF08285">
    <property type="entry name" value="DPM3"/>
    <property type="match status" value="1"/>
</dbReference>
<feature type="transmembrane region" description="Helical" evidence="7">
    <location>
        <begin position="46"/>
        <end position="63"/>
    </location>
</feature>
<comment type="function">
    <text evidence="7">Stabilizer subunit of the dolichol-phosphate mannose (DPM) synthase complex; tethers catalytic subunit to the ER.</text>
</comment>
<proteinExistence type="inferred from homology"/>
<keyword evidence="8" id="KW-0328">Glycosyltransferase</keyword>
<dbReference type="InterPro" id="IPR013174">
    <property type="entry name" value="DPM3"/>
</dbReference>
<evidence type="ECO:0000256" key="6">
    <source>
        <dbReference type="ARBA" id="ARBA00023136"/>
    </source>
</evidence>
<dbReference type="AlphaFoldDB" id="A0A1Y1IFG9"/>
<dbReference type="OMA" id="VSAFWIG"/>
<keyword evidence="8" id="KW-0808">Transferase</keyword>
<evidence type="ECO:0000313" key="9">
    <source>
        <dbReference type="Proteomes" id="UP000054558"/>
    </source>
</evidence>
<gene>
    <name evidence="8" type="ORF">KFL_003160110</name>
</gene>
<feature type="transmembrane region" description="Helical" evidence="7">
    <location>
        <begin position="75"/>
        <end position="97"/>
    </location>
</feature>
<reference evidence="8 9" key="1">
    <citation type="journal article" date="2014" name="Nat. Commun.">
        <title>Klebsormidium flaccidum genome reveals primary factors for plant terrestrial adaptation.</title>
        <authorList>
            <person name="Hori K."/>
            <person name="Maruyama F."/>
            <person name="Fujisawa T."/>
            <person name="Togashi T."/>
            <person name="Yamamoto N."/>
            <person name="Seo M."/>
            <person name="Sato S."/>
            <person name="Yamada T."/>
            <person name="Mori H."/>
            <person name="Tajima N."/>
            <person name="Moriyama T."/>
            <person name="Ikeuchi M."/>
            <person name="Watanabe M."/>
            <person name="Wada H."/>
            <person name="Kobayashi K."/>
            <person name="Saito M."/>
            <person name="Masuda T."/>
            <person name="Sasaki-Sekimoto Y."/>
            <person name="Mashiguchi K."/>
            <person name="Awai K."/>
            <person name="Shimojima M."/>
            <person name="Masuda S."/>
            <person name="Iwai M."/>
            <person name="Nobusawa T."/>
            <person name="Narise T."/>
            <person name="Kondo S."/>
            <person name="Saito H."/>
            <person name="Sato R."/>
            <person name="Murakawa M."/>
            <person name="Ihara Y."/>
            <person name="Oshima-Yamada Y."/>
            <person name="Ohtaka K."/>
            <person name="Satoh M."/>
            <person name="Sonobe K."/>
            <person name="Ishii M."/>
            <person name="Ohtani R."/>
            <person name="Kanamori-Sato M."/>
            <person name="Honoki R."/>
            <person name="Miyazaki D."/>
            <person name="Mochizuki H."/>
            <person name="Umetsu J."/>
            <person name="Higashi K."/>
            <person name="Shibata D."/>
            <person name="Kamiya Y."/>
            <person name="Sato N."/>
            <person name="Nakamura Y."/>
            <person name="Tabata S."/>
            <person name="Ida S."/>
            <person name="Kurokawa K."/>
            <person name="Ohta H."/>
        </authorList>
    </citation>
    <scope>NUCLEOTIDE SEQUENCE [LARGE SCALE GENOMIC DNA]</scope>
    <source>
        <strain evidence="8 9">NIES-2285</strain>
    </source>
</reference>
<keyword evidence="4 7" id="KW-0256">Endoplasmic reticulum</keyword>
<comment type="similarity">
    <text evidence="2 7">Belongs to the DPM3 family.</text>
</comment>
<evidence type="ECO:0000256" key="2">
    <source>
        <dbReference type="ARBA" id="ARBA00010430"/>
    </source>
</evidence>
<dbReference type="Proteomes" id="UP000054558">
    <property type="component" value="Unassembled WGS sequence"/>
</dbReference>